<gene>
    <name evidence="1" type="ORF">TGARI_299995</name>
</gene>
<comment type="caution">
    <text evidence="1">The sequence shown here is derived from an EMBL/GenBank/DDBJ whole genome shotgun (WGS) entry which is preliminary data.</text>
</comment>
<evidence type="ECO:0000313" key="1">
    <source>
        <dbReference type="EMBL" id="KYF39582.1"/>
    </source>
</evidence>
<proteinExistence type="predicted"/>
<reference evidence="1 2" key="1">
    <citation type="journal article" date="2016" name="Nat. Commun.">
        <title>Local admixture of amplified and diversified secreted pathogenesis determinants shapes mosaic Toxoplasma gondii genomes.</title>
        <authorList>
            <person name="Lorenzi H."/>
            <person name="Khan A."/>
            <person name="Behnke M.S."/>
            <person name="Namasivayam S."/>
            <person name="Swapna L.S."/>
            <person name="Hadjithomas M."/>
            <person name="Karamycheva S."/>
            <person name="Pinney D."/>
            <person name="Brunk B.P."/>
            <person name="Ajioka J.W."/>
            <person name="Ajzenberg D."/>
            <person name="Boothroyd J.C."/>
            <person name="Boyle J.P."/>
            <person name="Darde M.L."/>
            <person name="Diaz-Miranda M.A."/>
            <person name="Dubey J.P."/>
            <person name="Fritz H.M."/>
            <person name="Gennari S.M."/>
            <person name="Gregory B.D."/>
            <person name="Kim K."/>
            <person name="Saeij J.P."/>
            <person name="Su C."/>
            <person name="White M.W."/>
            <person name="Zhu X.Q."/>
            <person name="Howe D.K."/>
            <person name="Rosenthal B.M."/>
            <person name="Grigg M.E."/>
            <person name="Parkinson J."/>
            <person name="Liu L."/>
            <person name="Kissinger J.C."/>
            <person name="Roos D.S."/>
            <person name="Sibley L.D."/>
        </authorList>
    </citation>
    <scope>NUCLEOTIDE SEQUENCE [LARGE SCALE GENOMIC DNA]</scope>
    <source>
        <strain evidence="1 2">ARI</strain>
    </source>
</reference>
<protein>
    <submittedName>
        <fullName evidence="1">Uncharacterized protein</fullName>
    </submittedName>
</protein>
<accession>A0A139XLC9</accession>
<dbReference type="AlphaFoldDB" id="A0A139XLC9"/>
<dbReference type="Proteomes" id="UP000074247">
    <property type="component" value="Unassembled WGS sequence"/>
</dbReference>
<dbReference type="EMBL" id="AGQS02005699">
    <property type="protein sequence ID" value="KYF39582.1"/>
    <property type="molecule type" value="Genomic_DNA"/>
</dbReference>
<organism evidence="1 2">
    <name type="scientific">Toxoplasma gondii ARI</name>
    <dbReference type="NCBI Taxonomy" id="1074872"/>
    <lineage>
        <taxon>Eukaryota</taxon>
        <taxon>Sar</taxon>
        <taxon>Alveolata</taxon>
        <taxon>Apicomplexa</taxon>
        <taxon>Conoidasida</taxon>
        <taxon>Coccidia</taxon>
        <taxon>Eucoccidiorida</taxon>
        <taxon>Eimeriorina</taxon>
        <taxon>Sarcocystidae</taxon>
        <taxon>Toxoplasma</taxon>
    </lineage>
</organism>
<name>A0A139XLC9_TOXGO</name>
<evidence type="ECO:0000313" key="2">
    <source>
        <dbReference type="Proteomes" id="UP000074247"/>
    </source>
</evidence>
<dbReference type="VEuPathDB" id="ToxoDB:TGARI_299995"/>
<sequence>MFSVQIRSKADVLWEDGNQRKKGLSVRTARIHRVAPLVAGCHENAQNVVRNNTRELSCLKQRQSAPAREHDKISYEGARTWHSSLNSLYVRPGDFS</sequence>